<dbReference type="PANTHER" id="PTHR30600:SF10">
    <property type="entry name" value="BLL6722 PROTEIN"/>
    <property type="match status" value="1"/>
</dbReference>
<dbReference type="EMBL" id="DUJU01000164">
    <property type="protein sequence ID" value="HIH95189.1"/>
    <property type="molecule type" value="Genomic_DNA"/>
</dbReference>
<sequence>MTRGICLTKIKLWTLLLVLLLTVLVGSASAELIGEEQLGKKIFFDKISDPDSMSCADCHSPQYGFTGPIAGINIKGSVYRGAVPQRFGNRKPPSAAYATLSPIFHYDEDEGLFVGGNFWDGRATGEMLGNPAADQAMGPFLNPVEQNNPSKEAVLEQIATSRYAGLWESVWGEPISYATPEEIDINYNRTALAIAAYENSSEVNQFSSKYDAYQDGIVELTEEEEWGLELFNGKAMCSACHPSESGPYSDYPLFTDFTYDNLGIPKNPDNPFYDMDTVYLDDGSPINPDGENWVDPGLGGFLATVPEWEDLADENKGKHKVPTLRNVNQQPGNVFPKAYGHNGYFKSLEDIVHFYNTRDVASEGWPEPEVPENVNTDEMGDLGLNDSEEKAIVAFLKTLSDGYYVPE</sequence>
<accession>A0A832SE21</accession>
<dbReference type="FunFam" id="1.10.760.10:FF:000046">
    <property type="entry name" value="Cytochrome c peroxidase"/>
    <property type="match status" value="1"/>
</dbReference>
<dbReference type="GO" id="GO:0009055">
    <property type="term" value="F:electron transfer activity"/>
    <property type="evidence" value="ECO:0007669"/>
    <property type="project" value="InterPro"/>
</dbReference>
<dbReference type="Pfam" id="PF03150">
    <property type="entry name" value="CCP_MauG"/>
    <property type="match status" value="1"/>
</dbReference>
<dbReference type="Proteomes" id="UP000600774">
    <property type="component" value="Unassembled WGS sequence"/>
</dbReference>
<dbReference type="InterPro" id="IPR009056">
    <property type="entry name" value="Cyt_c-like_dom"/>
</dbReference>
<evidence type="ECO:0000256" key="3">
    <source>
        <dbReference type="ARBA" id="ARBA00022723"/>
    </source>
</evidence>
<reference evidence="9" key="1">
    <citation type="journal article" date="2020" name="bioRxiv">
        <title>A rank-normalized archaeal taxonomy based on genome phylogeny resolves widespread incomplete and uneven classifications.</title>
        <authorList>
            <person name="Rinke C."/>
            <person name="Chuvochina M."/>
            <person name="Mussig A.J."/>
            <person name="Chaumeil P.-A."/>
            <person name="Waite D.W."/>
            <person name="Whitman W.B."/>
            <person name="Parks D.H."/>
            <person name="Hugenholtz P."/>
        </authorList>
    </citation>
    <scope>NUCLEOTIDE SEQUENCE</scope>
    <source>
        <strain evidence="9">UBA8876</strain>
    </source>
</reference>
<evidence type="ECO:0000259" key="8">
    <source>
        <dbReference type="PROSITE" id="PS51007"/>
    </source>
</evidence>
<dbReference type="Gene3D" id="1.10.760.10">
    <property type="entry name" value="Cytochrome c-like domain"/>
    <property type="match status" value="2"/>
</dbReference>
<dbReference type="PANTHER" id="PTHR30600">
    <property type="entry name" value="CYTOCHROME C PEROXIDASE-RELATED"/>
    <property type="match status" value="1"/>
</dbReference>
<comment type="subcellular location">
    <subcellularLocation>
        <location evidence="1">Cell envelope</location>
    </subcellularLocation>
</comment>
<dbReference type="GO" id="GO:0020037">
    <property type="term" value="F:heme binding"/>
    <property type="evidence" value="ECO:0007669"/>
    <property type="project" value="InterPro"/>
</dbReference>
<evidence type="ECO:0000256" key="2">
    <source>
        <dbReference type="ARBA" id="ARBA00022617"/>
    </source>
</evidence>
<protein>
    <submittedName>
        <fullName evidence="9">Cytochrome-c peroxidase</fullName>
    </submittedName>
</protein>
<keyword evidence="2 7" id="KW-0349">Heme</keyword>
<proteinExistence type="predicted"/>
<keyword evidence="4" id="KW-0732">Signal</keyword>
<dbReference type="AlphaFoldDB" id="A0A832SE21"/>
<dbReference type="InterPro" id="IPR004852">
    <property type="entry name" value="Di-haem_cyt_c_peroxidsae"/>
</dbReference>
<comment type="caution">
    <text evidence="9">The sequence shown here is derived from an EMBL/GenBank/DDBJ whole genome shotgun (WGS) entry which is preliminary data.</text>
</comment>
<evidence type="ECO:0000313" key="10">
    <source>
        <dbReference type="Proteomes" id="UP000600774"/>
    </source>
</evidence>
<gene>
    <name evidence="9" type="ORF">HA338_14600</name>
</gene>
<dbReference type="SUPFAM" id="SSF46626">
    <property type="entry name" value="Cytochrome c"/>
    <property type="match status" value="2"/>
</dbReference>
<keyword evidence="5" id="KW-0560">Oxidoreductase</keyword>
<evidence type="ECO:0000256" key="4">
    <source>
        <dbReference type="ARBA" id="ARBA00022729"/>
    </source>
</evidence>
<keyword evidence="3 7" id="KW-0479">Metal-binding</keyword>
<evidence type="ECO:0000256" key="1">
    <source>
        <dbReference type="ARBA" id="ARBA00004196"/>
    </source>
</evidence>
<keyword evidence="9" id="KW-0575">Peroxidase</keyword>
<feature type="domain" description="Cytochrome c" evidence="8">
    <location>
        <begin position="34"/>
        <end position="214"/>
    </location>
</feature>
<feature type="domain" description="Cytochrome c" evidence="8">
    <location>
        <begin position="222"/>
        <end position="400"/>
    </location>
</feature>
<dbReference type="InterPro" id="IPR036909">
    <property type="entry name" value="Cyt_c-like_dom_sf"/>
</dbReference>
<dbReference type="GO" id="GO:0046872">
    <property type="term" value="F:metal ion binding"/>
    <property type="evidence" value="ECO:0007669"/>
    <property type="project" value="UniProtKB-KW"/>
</dbReference>
<keyword evidence="6 7" id="KW-0408">Iron</keyword>
<organism evidence="9 10">
    <name type="scientific">Methanosarcina acetivorans</name>
    <dbReference type="NCBI Taxonomy" id="2214"/>
    <lineage>
        <taxon>Archaea</taxon>
        <taxon>Methanobacteriati</taxon>
        <taxon>Methanobacteriota</taxon>
        <taxon>Stenosarchaea group</taxon>
        <taxon>Methanomicrobia</taxon>
        <taxon>Methanosarcinales</taxon>
        <taxon>Methanosarcinaceae</taxon>
        <taxon>Methanosarcina</taxon>
    </lineage>
</organism>
<evidence type="ECO:0000313" key="9">
    <source>
        <dbReference type="EMBL" id="HIH95189.1"/>
    </source>
</evidence>
<evidence type="ECO:0000256" key="6">
    <source>
        <dbReference type="ARBA" id="ARBA00023004"/>
    </source>
</evidence>
<name>A0A832SE21_9EURY</name>
<evidence type="ECO:0000256" key="7">
    <source>
        <dbReference type="PROSITE-ProRule" id="PRU00433"/>
    </source>
</evidence>
<dbReference type="PROSITE" id="PS51007">
    <property type="entry name" value="CYTC"/>
    <property type="match status" value="2"/>
</dbReference>
<dbReference type="GO" id="GO:0004130">
    <property type="term" value="F:cytochrome-c peroxidase activity"/>
    <property type="evidence" value="ECO:0007669"/>
    <property type="project" value="TreeGrafter"/>
</dbReference>
<evidence type="ECO:0000256" key="5">
    <source>
        <dbReference type="ARBA" id="ARBA00023002"/>
    </source>
</evidence>
<dbReference type="InterPro" id="IPR051395">
    <property type="entry name" value="Cytochrome_c_Peroxidase/MauG"/>
</dbReference>
<dbReference type="FunFam" id="1.10.760.10:FF:000041">
    <property type="entry name" value="Cytochrome c peroxidase"/>
    <property type="match status" value="1"/>
</dbReference>